<protein>
    <submittedName>
        <fullName evidence="2">Uncharacterized protein</fullName>
    </submittedName>
</protein>
<dbReference type="AlphaFoldDB" id="A0A1F6G5G7"/>
<sequence>MQIRKGNDRIVFVFPSLGIVVKLPIVHFFFAARCSWQMFFHCGAKGRRWKILKRYLEFPTKNMSSFRWFLFRGLSANWNEFRFYRKTKNPFLQPTYFSLFGLLNIQRFDEPCQLEETGFWWQLLELTNGKVSDDGHHFEEPRNFCFHNGKLRILDYGSRRTHDVVLQYGTKIVELFNPEYSKPAR</sequence>
<dbReference type="EMBL" id="MFMU01000009">
    <property type="protein sequence ID" value="OGG93353.1"/>
    <property type="molecule type" value="Genomic_DNA"/>
</dbReference>
<proteinExistence type="predicted"/>
<organism evidence="2 3">
    <name type="scientific">Candidatus Kaiserbacteria bacterium RIFOXYD1_FULL_47_14</name>
    <dbReference type="NCBI Taxonomy" id="1798533"/>
    <lineage>
        <taxon>Bacteria</taxon>
        <taxon>Candidatus Kaiseribacteriota</taxon>
    </lineage>
</organism>
<accession>A0A1F6G5G7</accession>
<dbReference type="Proteomes" id="UP000176867">
    <property type="component" value="Unassembled WGS sequence"/>
</dbReference>
<keyword evidence="1" id="KW-0812">Transmembrane</keyword>
<comment type="caution">
    <text evidence="2">The sequence shown here is derived from an EMBL/GenBank/DDBJ whole genome shotgun (WGS) entry which is preliminary data.</text>
</comment>
<gene>
    <name evidence="2" type="ORF">A2609_01525</name>
</gene>
<name>A0A1F6G5G7_9BACT</name>
<evidence type="ECO:0000313" key="3">
    <source>
        <dbReference type="Proteomes" id="UP000176867"/>
    </source>
</evidence>
<keyword evidence="1" id="KW-1133">Transmembrane helix</keyword>
<evidence type="ECO:0000313" key="2">
    <source>
        <dbReference type="EMBL" id="OGG93353.1"/>
    </source>
</evidence>
<keyword evidence="1" id="KW-0472">Membrane</keyword>
<dbReference type="STRING" id="1798533.A2609_01525"/>
<reference evidence="2 3" key="1">
    <citation type="journal article" date="2016" name="Nat. Commun.">
        <title>Thousands of microbial genomes shed light on interconnected biogeochemical processes in an aquifer system.</title>
        <authorList>
            <person name="Anantharaman K."/>
            <person name="Brown C.T."/>
            <person name="Hug L.A."/>
            <person name="Sharon I."/>
            <person name="Castelle C.J."/>
            <person name="Probst A.J."/>
            <person name="Thomas B.C."/>
            <person name="Singh A."/>
            <person name="Wilkins M.J."/>
            <person name="Karaoz U."/>
            <person name="Brodie E.L."/>
            <person name="Williams K.H."/>
            <person name="Hubbard S.S."/>
            <person name="Banfield J.F."/>
        </authorList>
    </citation>
    <scope>NUCLEOTIDE SEQUENCE [LARGE SCALE GENOMIC DNA]</scope>
</reference>
<evidence type="ECO:0000256" key="1">
    <source>
        <dbReference type="SAM" id="Phobius"/>
    </source>
</evidence>
<feature type="transmembrane region" description="Helical" evidence="1">
    <location>
        <begin position="12"/>
        <end position="32"/>
    </location>
</feature>